<gene>
    <name evidence="2" type="ORF">QBO96_03385</name>
</gene>
<accession>A0ABY8KNP3</accession>
<dbReference type="Gene3D" id="1.10.1200.10">
    <property type="entry name" value="ACP-like"/>
    <property type="match status" value="1"/>
</dbReference>
<feature type="domain" description="Carrier" evidence="1">
    <location>
        <begin position="3"/>
        <end position="80"/>
    </location>
</feature>
<dbReference type="RefSeq" id="WP_259950163.1">
    <property type="nucleotide sequence ID" value="NZ_CP122283.1"/>
</dbReference>
<name>A0ABY8KNP3_9BACI</name>
<evidence type="ECO:0000259" key="1">
    <source>
        <dbReference type="PROSITE" id="PS50075"/>
    </source>
</evidence>
<dbReference type="SUPFAM" id="SSF47336">
    <property type="entry name" value="ACP-like"/>
    <property type="match status" value="1"/>
</dbReference>
<dbReference type="InterPro" id="IPR036736">
    <property type="entry name" value="ACP-like_sf"/>
</dbReference>
<reference evidence="2 3" key="1">
    <citation type="submission" date="2023-04" db="EMBL/GenBank/DDBJ databases">
        <title>Genomic of Lysinibacillus capsici TSBLM.</title>
        <authorList>
            <person name="Hu X.S."/>
            <person name="Yu C.H."/>
        </authorList>
    </citation>
    <scope>NUCLEOTIDE SEQUENCE [LARGE SCALE GENOMIC DNA]</scope>
    <source>
        <strain evidence="2 3">TSBLM</strain>
    </source>
</reference>
<protein>
    <submittedName>
        <fullName evidence="2">Acyl carrier protein</fullName>
    </submittedName>
</protein>
<evidence type="ECO:0000313" key="3">
    <source>
        <dbReference type="Proteomes" id="UP001244564"/>
    </source>
</evidence>
<dbReference type="PROSITE" id="PS50075">
    <property type="entry name" value="CARRIER"/>
    <property type="match status" value="1"/>
</dbReference>
<sequence>MQEKLMSEIAEYLEDWCGDSSERIINEITEFGDTDVDSIFFMEIIGVIEEEMGIKVPIKEVHKRVKSSFKEFCELISELLEAKR</sequence>
<keyword evidence="3" id="KW-1185">Reference proteome</keyword>
<dbReference type="InterPro" id="IPR009081">
    <property type="entry name" value="PP-bd_ACP"/>
</dbReference>
<evidence type="ECO:0000313" key="2">
    <source>
        <dbReference type="EMBL" id="WGF39321.1"/>
    </source>
</evidence>
<dbReference type="EMBL" id="CP122283">
    <property type="protein sequence ID" value="WGF39321.1"/>
    <property type="molecule type" value="Genomic_DNA"/>
</dbReference>
<dbReference type="Proteomes" id="UP001244564">
    <property type="component" value="Chromosome"/>
</dbReference>
<organism evidence="2 3">
    <name type="scientific">Lysinibacillus capsici</name>
    <dbReference type="NCBI Taxonomy" id="2115968"/>
    <lineage>
        <taxon>Bacteria</taxon>
        <taxon>Bacillati</taxon>
        <taxon>Bacillota</taxon>
        <taxon>Bacilli</taxon>
        <taxon>Bacillales</taxon>
        <taxon>Bacillaceae</taxon>
        <taxon>Lysinibacillus</taxon>
    </lineage>
</organism>
<dbReference type="Pfam" id="PF00550">
    <property type="entry name" value="PP-binding"/>
    <property type="match status" value="1"/>
</dbReference>
<proteinExistence type="predicted"/>